<dbReference type="SUPFAM" id="SSF50960">
    <property type="entry name" value="TolB, C-terminal domain"/>
    <property type="match status" value="1"/>
</dbReference>
<sequence length="470" mass="53051">MDAPERKSRDTRFRLWVLLTIAIVVYEIAIYWRWREFVPLRPSSRLALAADQSALGFSGAGELVIAHRETSARGSLSDLHRGPVEFREFPSGRLIAERLTPNDLVSVDRQQTTMYQESEEGVPNYDFLPWDAGPRPQHPTRNSPERVAEYRFLDNRRAFYHAGATLHRYDMETDRLTGTMRDVQSIPLVDGEVAMITKASIDSSGIRRRTTPALVNFHDHSVVEGIAPSEAFELIDISPDGQWLAFLTFESIEVWSVASRSRVWKKSFSELGVRSAKFSQDGLFLLNRGLDQSGQLRSTRIRTADGKVVDQDDDIEPPHERLSPPLAMLGDRYALFQNVRARERRQPVLIRWASRLGIRLQLEDGAPVPRTALLFDAEHGKRVGLVDFADARFFAVPDGSGFALSRSSHGSPGRTVEFYALPPSSDWLWLALRGVAPLLCLAFLWGRPRLFGRMHRTTDRSAQESTGAGR</sequence>
<keyword evidence="1" id="KW-0472">Membrane</keyword>
<reference evidence="2 3" key="1">
    <citation type="submission" date="2019-02" db="EMBL/GenBank/DDBJ databases">
        <title>Deep-cultivation of Planctomycetes and their phenomic and genomic characterization uncovers novel biology.</title>
        <authorList>
            <person name="Wiegand S."/>
            <person name="Jogler M."/>
            <person name="Boedeker C."/>
            <person name="Pinto D."/>
            <person name="Vollmers J."/>
            <person name="Rivas-Marin E."/>
            <person name="Kohn T."/>
            <person name="Peeters S.H."/>
            <person name="Heuer A."/>
            <person name="Rast P."/>
            <person name="Oberbeckmann S."/>
            <person name="Bunk B."/>
            <person name="Jeske O."/>
            <person name="Meyerdierks A."/>
            <person name="Storesund J.E."/>
            <person name="Kallscheuer N."/>
            <person name="Luecker S."/>
            <person name="Lage O.M."/>
            <person name="Pohl T."/>
            <person name="Merkel B.J."/>
            <person name="Hornburger P."/>
            <person name="Mueller R.-W."/>
            <person name="Bruemmer F."/>
            <person name="Labrenz M."/>
            <person name="Spormann A.M."/>
            <person name="Op den Camp H."/>
            <person name="Overmann J."/>
            <person name="Amann R."/>
            <person name="Jetten M.S.M."/>
            <person name="Mascher T."/>
            <person name="Medema M.H."/>
            <person name="Devos D.P."/>
            <person name="Kaster A.-K."/>
            <person name="Ovreas L."/>
            <person name="Rohde M."/>
            <person name="Galperin M.Y."/>
            <person name="Jogler C."/>
        </authorList>
    </citation>
    <scope>NUCLEOTIDE SEQUENCE [LARGE SCALE GENOMIC DNA]</scope>
    <source>
        <strain evidence="2 3">Pan44</strain>
    </source>
</reference>
<keyword evidence="3" id="KW-1185">Reference proteome</keyword>
<keyword evidence="1" id="KW-0812">Transmembrane</keyword>
<name>A0A517SF14_9PLAN</name>
<evidence type="ECO:0000313" key="3">
    <source>
        <dbReference type="Proteomes" id="UP000315700"/>
    </source>
</evidence>
<dbReference type="AlphaFoldDB" id="A0A517SF14"/>
<dbReference type="InParanoid" id="A0A517SF14"/>
<dbReference type="Proteomes" id="UP000315700">
    <property type="component" value="Chromosome"/>
</dbReference>
<feature type="transmembrane region" description="Helical" evidence="1">
    <location>
        <begin position="427"/>
        <end position="446"/>
    </location>
</feature>
<evidence type="ECO:0000313" key="2">
    <source>
        <dbReference type="EMBL" id="QDT54698.1"/>
    </source>
</evidence>
<dbReference type="RefSeq" id="WP_145030537.1">
    <property type="nucleotide sequence ID" value="NZ_CP036271.1"/>
</dbReference>
<feature type="transmembrane region" description="Helical" evidence="1">
    <location>
        <begin position="15"/>
        <end position="34"/>
    </location>
</feature>
<accession>A0A517SF14</accession>
<evidence type="ECO:0000256" key="1">
    <source>
        <dbReference type="SAM" id="Phobius"/>
    </source>
</evidence>
<keyword evidence="1" id="KW-1133">Transmembrane helix</keyword>
<dbReference type="KEGG" id="ccos:Pan44_27330"/>
<protein>
    <submittedName>
        <fullName evidence="2">Uncharacterized protein</fullName>
    </submittedName>
</protein>
<gene>
    <name evidence="2" type="ORF">Pan44_27330</name>
</gene>
<organism evidence="2 3">
    <name type="scientific">Caulifigura coniformis</name>
    <dbReference type="NCBI Taxonomy" id="2527983"/>
    <lineage>
        <taxon>Bacteria</taxon>
        <taxon>Pseudomonadati</taxon>
        <taxon>Planctomycetota</taxon>
        <taxon>Planctomycetia</taxon>
        <taxon>Planctomycetales</taxon>
        <taxon>Planctomycetaceae</taxon>
        <taxon>Caulifigura</taxon>
    </lineage>
</organism>
<proteinExistence type="predicted"/>
<dbReference type="EMBL" id="CP036271">
    <property type="protein sequence ID" value="QDT54698.1"/>
    <property type="molecule type" value="Genomic_DNA"/>
</dbReference>